<dbReference type="InterPro" id="IPR050641">
    <property type="entry name" value="RIFMO-like"/>
</dbReference>
<dbReference type="Gene3D" id="3.40.30.120">
    <property type="match status" value="1"/>
</dbReference>
<feature type="domain" description="FAD-binding" evidence="4">
    <location>
        <begin position="27"/>
        <end position="362"/>
    </location>
</feature>
<evidence type="ECO:0000256" key="1">
    <source>
        <dbReference type="ARBA" id="ARBA00001974"/>
    </source>
</evidence>
<dbReference type="InterPro" id="IPR002938">
    <property type="entry name" value="FAD-bd"/>
</dbReference>
<dbReference type="PRINTS" id="PR00420">
    <property type="entry name" value="RNGMNOXGNASE"/>
</dbReference>
<evidence type="ECO:0000256" key="3">
    <source>
        <dbReference type="ARBA" id="ARBA00022827"/>
    </source>
</evidence>
<evidence type="ECO:0000259" key="4">
    <source>
        <dbReference type="Pfam" id="PF01494"/>
    </source>
</evidence>
<dbReference type="GO" id="GO:0071949">
    <property type="term" value="F:FAD binding"/>
    <property type="evidence" value="ECO:0007669"/>
    <property type="project" value="InterPro"/>
</dbReference>
<accession>A0A4Y8UJM1</accession>
<dbReference type="PANTHER" id="PTHR43004">
    <property type="entry name" value="TRK SYSTEM POTASSIUM UPTAKE PROTEIN"/>
    <property type="match status" value="1"/>
</dbReference>
<dbReference type="Gene3D" id="3.50.50.60">
    <property type="entry name" value="FAD/NAD(P)-binding domain"/>
    <property type="match status" value="1"/>
</dbReference>
<evidence type="ECO:0000313" key="5">
    <source>
        <dbReference type="EMBL" id="TFH68638.1"/>
    </source>
</evidence>
<protein>
    <submittedName>
        <fullName evidence="5">FAD-dependent oxidoreductase</fullName>
    </submittedName>
</protein>
<gene>
    <name evidence="5" type="ORF">E3W66_01375</name>
</gene>
<dbReference type="GO" id="GO:0016709">
    <property type="term" value="F:oxidoreductase activity, acting on paired donors, with incorporation or reduction of molecular oxygen, NAD(P)H as one donor, and incorporation of one atom of oxygen"/>
    <property type="evidence" value="ECO:0007669"/>
    <property type="project" value="UniProtKB-ARBA"/>
</dbReference>
<keyword evidence="2" id="KW-0285">Flavoprotein</keyword>
<name>A0A4Y8UJM1_9GAMM</name>
<dbReference type="InterPro" id="IPR036188">
    <property type="entry name" value="FAD/NAD-bd_sf"/>
</dbReference>
<keyword evidence="3" id="KW-0274">FAD</keyword>
<evidence type="ECO:0000313" key="6">
    <source>
        <dbReference type="Proteomes" id="UP000298133"/>
    </source>
</evidence>
<dbReference type="NCBIfam" id="NF006002">
    <property type="entry name" value="PRK08132.1"/>
    <property type="match status" value="1"/>
</dbReference>
<dbReference type="Proteomes" id="UP000298133">
    <property type="component" value="Unassembled WGS sequence"/>
</dbReference>
<evidence type="ECO:0000256" key="2">
    <source>
        <dbReference type="ARBA" id="ARBA00022630"/>
    </source>
</evidence>
<sequence>MLNTYTFPSYAYRPSADQRAAQIVRHPVVVVGAGPVGMGLAVDLAQQGQPVVVLDDNNTVSVGSRAVCYGKRFLDISDRLGVGQRAVDKGVTWNVGRVFFEQDEVYHFDMLPEQHHRRPAFINLQQYYMEEYYVDRIAELEGVDLRWKNKLVALQQLDDGVRLTIDTPDGSYQIEADYLVACDGAGSATRKLCGLESKGQIFEDHFLIADVVMDPKNFPPERWFWFNPPFHEGQSTLLHRQADNVWRIDFDLGWGADVEEEKKPENIIPRVRKFLGDEVEFELEWASVYTFTCRRMEQFIHNRIIFAGDAAHQVSPFGARGANSGLEDADNLAWKLVHQLRGSAGPGLLASYAAEREFAADENILNSTRSTDFITPKNAASRALRDAVLELARDYTFARPLINSGRLSVPALLTQSPLNTPDSDHFDSKVVPGAPCTDGAVRRDGEQDYLLSQLGNRFVVLLFADQPSEITAELLQHAAALNEADVPVETLVVASNQHDWQSFTALPVVIDHLAVVAQRLDGRAGSSYLIRPDQLVAGRSRHFDADQLQAMQRRALGFNL</sequence>
<dbReference type="Gene3D" id="3.30.70.2450">
    <property type="match status" value="1"/>
</dbReference>
<reference evidence="5 6" key="1">
    <citation type="submission" date="2019-03" db="EMBL/GenBank/DDBJ databases">
        <title>Draft genome of Gammaproteobacteria bacterium LSUCC0057, a member of the SAR92 clade.</title>
        <authorList>
            <person name="Lanclos V.C."/>
            <person name="Doiron C."/>
            <person name="Henson M.W."/>
            <person name="Thrash J.C."/>
        </authorList>
    </citation>
    <scope>NUCLEOTIDE SEQUENCE [LARGE SCALE GENOMIC DNA]</scope>
    <source>
        <strain evidence="5 6">LSUCC0057</strain>
    </source>
</reference>
<organism evidence="5 6">
    <name type="scientific">Gammaproteobacteria bacterium LSUCC0057</name>
    <dbReference type="NCBI Taxonomy" id="2559237"/>
    <lineage>
        <taxon>Bacteria</taxon>
        <taxon>Pseudomonadati</taxon>
        <taxon>Pseudomonadota</taxon>
        <taxon>Gammaproteobacteria</taxon>
        <taxon>Cellvibrionales</taxon>
        <taxon>Porticoccaceae</taxon>
        <taxon>SAR92 clade</taxon>
    </lineage>
</organism>
<dbReference type="Pfam" id="PF01494">
    <property type="entry name" value="FAD_binding_3"/>
    <property type="match status" value="1"/>
</dbReference>
<dbReference type="EMBL" id="SPIA01000001">
    <property type="protein sequence ID" value="TFH68638.1"/>
    <property type="molecule type" value="Genomic_DNA"/>
</dbReference>
<comment type="cofactor">
    <cofactor evidence="1">
        <name>FAD</name>
        <dbReference type="ChEBI" id="CHEBI:57692"/>
    </cofactor>
</comment>
<comment type="caution">
    <text evidence="5">The sequence shown here is derived from an EMBL/GenBank/DDBJ whole genome shotgun (WGS) entry which is preliminary data.</text>
</comment>
<dbReference type="AlphaFoldDB" id="A0A4Y8UJM1"/>
<dbReference type="SUPFAM" id="SSF51905">
    <property type="entry name" value="FAD/NAD(P)-binding domain"/>
    <property type="match status" value="1"/>
</dbReference>
<proteinExistence type="predicted"/>
<dbReference type="PANTHER" id="PTHR43004:SF19">
    <property type="entry name" value="BINDING MONOOXYGENASE, PUTATIVE (JCVI)-RELATED"/>
    <property type="match status" value="1"/>
</dbReference>
<dbReference type="OrthoDB" id="8672648at2"/>
<keyword evidence="6" id="KW-1185">Reference proteome</keyword>